<organism evidence="2 3">
    <name type="scientific">Spirosoma arboris</name>
    <dbReference type="NCBI Taxonomy" id="2682092"/>
    <lineage>
        <taxon>Bacteria</taxon>
        <taxon>Pseudomonadati</taxon>
        <taxon>Bacteroidota</taxon>
        <taxon>Cytophagia</taxon>
        <taxon>Cytophagales</taxon>
        <taxon>Cytophagaceae</taxon>
        <taxon>Spirosoma</taxon>
    </lineage>
</organism>
<name>A0A7K1SNW3_9BACT</name>
<accession>A0A7K1SNW3</accession>
<gene>
    <name evidence="2" type="ORF">GO755_36105</name>
</gene>
<evidence type="ECO:0008006" key="4">
    <source>
        <dbReference type="Google" id="ProtNLM"/>
    </source>
</evidence>
<proteinExistence type="predicted"/>
<reference evidence="2 3" key="1">
    <citation type="submission" date="2019-12" db="EMBL/GenBank/DDBJ databases">
        <title>Spirosoma sp. HMF4905 genome sequencing and assembly.</title>
        <authorList>
            <person name="Kang H."/>
            <person name="Cha I."/>
            <person name="Kim H."/>
            <person name="Joh K."/>
        </authorList>
    </citation>
    <scope>NUCLEOTIDE SEQUENCE [LARGE SCALE GENOMIC DNA]</scope>
    <source>
        <strain evidence="2 3">HMF4905</strain>
    </source>
</reference>
<feature type="signal peptide" evidence="1">
    <location>
        <begin position="1"/>
        <end position="19"/>
    </location>
</feature>
<keyword evidence="3" id="KW-1185">Reference proteome</keyword>
<protein>
    <recommendedName>
        <fullName evidence="4">DUF2490 domain-containing protein</fullName>
    </recommendedName>
</protein>
<keyword evidence="1" id="KW-0732">Signal</keyword>
<dbReference type="RefSeq" id="WP_157590301.1">
    <property type="nucleotide sequence ID" value="NZ_WPIN01000023.1"/>
</dbReference>
<dbReference type="Proteomes" id="UP000436006">
    <property type="component" value="Unassembled WGS sequence"/>
</dbReference>
<evidence type="ECO:0000313" key="3">
    <source>
        <dbReference type="Proteomes" id="UP000436006"/>
    </source>
</evidence>
<dbReference type="AlphaFoldDB" id="A0A7K1SNW3"/>
<evidence type="ECO:0000256" key="1">
    <source>
        <dbReference type="SAM" id="SignalP"/>
    </source>
</evidence>
<sequence>MKRLLYVTLLLACPAWSQSVDSTTNFTIPLKSNFRSGFMLEPSFAYTLTQLTAIKSFFRANQVEYNKKLDRVVAAGFGYRRQRMKAMIHSFFGLNQRLLPPKTSGNAPLIAQRLDLSGIAIFLGYDIANARNNRAFINAGVGSIRYEYTLFRPTNQQVPFQTIFQYSPPVSVPSLYLDSGYWDVNVEIVQREKRRDTFQWMSRLGYRRGFKATSWQSEAYQLVDAPQDRIGQFYLQVGLYISHNRSSRPN</sequence>
<evidence type="ECO:0000313" key="2">
    <source>
        <dbReference type="EMBL" id="MVM35502.1"/>
    </source>
</evidence>
<dbReference type="EMBL" id="WPIN01000023">
    <property type="protein sequence ID" value="MVM35502.1"/>
    <property type="molecule type" value="Genomic_DNA"/>
</dbReference>
<feature type="chain" id="PRO_5029651152" description="DUF2490 domain-containing protein" evidence="1">
    <location>
        <begin position="20"/>
        <end position="250"/>
    </location>
</feature>
<comment type="caution">
    <text evidence="2">The sequence shown here is derived from an EMBL/GenBank/DDBJ whole genome shotgun (WGS) entry which is preliminary data.</text>
</comment>